<proteinExistence type="predicted"/>
<accession>A0ACB9Q7E4</accession>
<protein>
    <submittedName>
        <fullName evidence="1">Uncharacterized protein</fullName>
    </submittedName>
</protein>
<sequence>MSKPRPLTEVKVAGTDGYLAPECIISNTLTEKCDVYSFGMVLLVVVCAKVPRSILEKMRQSKNQDVDEAGSESESGS</sequence>
<organism evidence="1 2">
    <name type="scientific">Bauhinia variegata</name>
    <name type="common">Purple orchid tree</name>
    <name type="synonym">Phanera variegata</name>
    <dbReference type="NCBI Taxonomy" id="167791"/>
    <lineage>
        <taxon>Eukaryota</taxon>
        <taxon>Viridiplantae</taxon>
        <taxon>Streptophyta</taxon>
        <taxon>Embryophyta</taxon>
        <taxon>Tracheophyta</taxon>
        <taxon>Spermatophyta</taxon>
        <taxon>Magnoliopsida</taxon>
        <taxon>eudicotyledons</taxon>
        <taxon>Gunneridae</taxon>
        <taxon>Pentapetalae</taxon>
        <taxon>rosids</taxon>
        <taxon>fabids</taxon>
        <taxon>Fabales</taxon>
        <taxon>Fabaceae</taxon>
        <taxon>Cercidoideae</taxon>
        <taxon>Cercideae</taxon>
        <taxon>Bauhiniinae</taxon>
        <taxon>Bauhinia</taxon>
    </lineage>
</organism>
<dbReference type="EMBL" id="CM039426">
    <property type="protein sequence ID" value="KAI4356890.1"/>
    <property type="molecule type" value="Genomic_DNA"/>
</dbReference>
<keyword evidence="2" id="KW-1185">Reference proteome</keyword>
<name>A0ACB9Q7E4_BAUVA</name>
<dbReference type="Proteomes" id="UP000828941">
    <property type="component" value="Chromosome 1"/>
</dbReference>
<comment type="caution">
    <text evidence="1">The sequence shown here is derived from an EMBL/GenBank/DDBJ whole genome shotgun (WGS) entry which is preliminary data.</text>
</comment>
<gene>
    <name evidence="1" type="ORF">L6164_000873</name>
</gene>
<reference evidence="1 2" key="1">
    <citation type="journal article" date="2022" name="DNA Res.">
        <title>Chromosomal-level genome assembly of the orchid tree Bauhinia variegata (Leguminosae; Cercidoideae) supports the allotetraploid origin hypothesis of Bauhinia.</title>
        <authorList>
            <person name="Zhong Y."/>
            <person name="Chen Y."/>
            <person name="Zheng D."/>
            <person name="Pang J."/>
            <person name="Liu Y."/>
            <person name="Luo S."/>
            <person name="Meng S."/>
            <person name="Qian L."/>
            <person name="Wei D."/>
            <person name="Dai S."/>
            <person name="Zhou R."/>
        </authorList>
    </citation>
    <scope>NUCLEOTIDE SEQUENCE [LARGE SCALE GENOMIC DNA]</scope>
    <source>
        <strain evidence="1">BV-YZ2020</strain>
    </source>
</reference>
<evidence type="ECO:0000313" key="1">
    <source>
        <dbReference type="EMBL" id="KAI4356890.1"/>
    </source>
</evidence>
<evidence type="ECO:0000313" key="2">
    <source>
        <dbReference type="Proteomes" id="UP000828941"/>
    </source>
</evidence>